<proteinExistence type="predicted"/>
<feature type="compositionally biased region" description="Polar residues" evidence="1">
    <location>
        <begin position="397"/>
        <end position="428"/>
    </location>
</feature>
<feature type="region of interest" description="Disordered" evidence="1">
    <location>
        <begin position="325"/>
        <end position="502"/>
    </location>
</feature>
<evidence type="ECO:0000313" key="3">
    <source>
        <dbReference type="Proteomes" id="UP000186218"/>
    </source>
</evidence>
<accession>A0A1N7FCH0</accession>
<gene>
    <name evidence="2" type="ORF">SAMN05445060_1929</name>
</gene>
<name>A0A1N7FCH0_9NOCA</name>
<evidence type="ECO:0000256" key="1">
    <source>
        <dbReference type="SAM" id="MobiDB-lite"/>
    </source>
</evidence>
<dbReference type="STRING" id="1344003.SAMN05445060_1929"/>
<dbReference type="AlphaFoldDB" id="A0A1N7FCH0"/>
<reference evidence="2 3" key="1">
    <citation type="submission" date="2017-01" db="EMBL/GenBank/DDBJ databases">
        <authorList>
            <person name="Mah S.A."/>
            <person name="Swanson W.J."/>
            <person name="Moy G.W."/>
            <person name="Vacquier V.D."/>
        </authorList>
    </citation>
    <scope>NUCLEOTIDE SEQUENCE [LARGE SCALE GENOMIC DNA]</scope>
    <source>
        <strain evidence="2 3">CPCC 203464</strain>
    </source>
</reference>
<feature type="compositionally biased region" description="Basic and acidic residues" evidence="1">
    <location>
        <begin position="333"/>
        <end position="345"/>
    </location>
</feature>
<feature type="region of interest" description="Disordered" evidence="1">
    <location>
        <begin position="141"/>
        <end position="164"/>
    </location>
</feature>
<feature type="region of interest" description="Disordered" evidence="1">
    <location>
        <begin position="195"/>
        <end position="216"/>
    </location>
</feature>
<feature type="region of interest" description="Disordered" evidence="1">
    <location>
        <begin position="251"/>
        <end position="304"/>
    </location>
</feature>
<feature type="compositionally biased region" description="Polar residues" evidence="1">
    <location>
        <begin position="288"/>
        <end position="304"/>
    </location>
</feature>
<sequence length="773" mass="81636">MWLTAAAAALVAGATSSRAGGRGRYTAIARASGYPSVGAALRSWLPGGGSERATVGPSQLVLINDPTSPREYVFHENVPPGGHISTNPDGSATIYDRNGNPVEQIGRPWAYDSLGRAQRTWYTVDDNGDLVQHVDPAPNALYPILADPPGDSPGAGSARAADEASMDAYDREFGETAPANPSPANFRQADEQSMDDYDTEFSGTAPSNPSPADFRQADEQSMDDYDTEYGGTAPAGAGDFRQADEQSMDDAFRADSSGGDSSTGDPSAGDASRVGEVLPAGVAVPQRGDTTTWEDGNGSQRSLTIDQYGQRVWTTQQSDGTVITVTEGGGSDGADKPWTRTEITRPDGTTDQDYDSDGVTGYTWTDDDGVDHRLMQYSDGDVGEQTFSGGDEGSHPPESTITRQSGDGSLFVTTNGYDGYSSQYSNIPDPNDGGYSERVTNSDGSESFQRVTGGSDGADRPSATGYSIGTDGLRRDWTTSPSGVTDGRVTGRDGSDQGTFGIDDHGTFTFRPSQQYLSDNGLESRIITITPNGWATTTDRVPNLDTLQTHMTQFGELPWQHPETPERGAARFGAVWQAIKQPFDVLGDEVGNHFYGPIAQTVTNPTQPYVAPEGTTHSPGEVAWSAAEIGSLFIPGEGAARGLGAVTDGLRSLRGAETAVPKLPEATLAPRGSVIYPSAPIGSTRNEVPTVLPGNNPAIINGMPYSGHAIDRLQGRGIMPSVVQNTIDHGISYPGRTPDTTVFFDPVNNISVIQDNIDGTIISLYPGRARGGQ</sequence>
<dbReference type="EMBL" id="FTNT01000005">
    <property type="protein sequence ID" value="SIR98013.1"/>
    <property type="molecule type" value="Genomic_DNA"/>
</dbReference>
<feature type="compositionally biased region" description="Low complexity" evidence="1">
    <location>
        <begin position="254"/>
        <end position="272"/>
    </location>
</feature>
<keyword evidence="3" id="KW-1185">Reference proteome</keyword>
<protein>
    <submittedName>
        <fullName evidence="2">Uncharacterized protein</fullName>
    </submittedName>
</protein>
<organism evidence="2 3">
    <name type="scientific">Williamsia sterculiae</name>
    <dbReference type="NCBI Taxonomy" id="1344003"/>
    <lineage>
        <taxon>Bacteria</taxon>
        <taxon>Bacillati</taxon>
        <taxon>Actinomycetota</taxon>
        <taxon>Actinomycetes</taxon>
        <taxon>Mycobacteriales</taxon>
        <taxon>Nocardiaceae</taxon>
        <taxon>Williamsia</taxon>
    </lineage>
</organism>
<feature type="compositionally biased region" description="Polar residues" evidence="1">
    <location>
        <begin position="438"/>
        <end position="452"/>
    </location>
</feature>
<dbReference type="Proteomes" id="UP000186218">
    <property type="component" value="Unassembled WGS sequence"/>
</dbReference>
<evidence type="ECO:0000313" key="2">
    <source>
        <dbReference type="EMBL" id="SIR98013.1"/>
    </source>
</evidence>